<feature type="domain" description="OmpR/PhoB-type" evidence="9">
    <location>
        <begin position="124"/>
        <end position="217"/>
    </location>
</feature>
<dbReference type="Pfam" id="PF00072">
    <property type="entry name" value="Response_reg"/>
    <property type="match status" value="1"/>
</dbReference>
<gene>
    <name evidence="10" type="ORF">ACFSW8_02825</name>
</gene>
<evidence type="ECO:0000259" key="9">
    <source>
        <dbReference type="PROSITE" id="PS51755"/>
    </source>
</evidence>
<dbReference type="InterPro" id="IPR001789">
    <property type="entry name" value="Sig_transdc_resp-reg_receiver"/>
</dbReference>
<evidence type="ECO:0000256" key="3">
    <source>
        <dbReference type="ARBA" id="ARBA00023015"/>
    </source>
</evidence>
<comment type="caution">
    <text evidence="10">The sequence shown here is derived from an EMBL/GenBank/DDBJ whole genome shotgun (WGS) entry which is preliminary data.</text>
</comment>
<keyword evidence="1 6" id="KW-0597">Phosphoprotein</keyword>
<accession>A0ABW4Z827</accession>
<dbReference type="PROSITE" id="PS50110">
    <property type="entry name" value="RESPONSE_REGULATORY"/>
    <property type="match status" value="1"/>
</dbReference>
<keyword evidence="3" id="KW-0805">Transcription regulation</keyword>
<evidence type="ECO:0000256" key="6">
    <source>
        <dbReference type="PROSITE-ProRule" id="PRU00169"/>
    </source>
</evidence>
<dbReference type="Gene3D" id="3.40.50.2300">
    <property type="match status" value="1"/>
</dbReference>
<keyword evidence="2" id="KW-0902">Two-component regulatory system</keyword>
<dbReference type="InterPro" id="IPR001867">
    <property type="entry name" value="OmpR/PhoB-type_DNA-bd"/>
</dbReference>
<dbReference type="Gene3D" id="1.10.10.10">
    <property type="entry name" value="Winged helix-like DNA-binding domain superfamily/Winged helix DNA-binding domain"/>
    <property type="match status" value="1"/>
</dbReference>
<evidence type="ECO:0000256" key="5">
    <source>
        <dbReference type="ARBA" id="ARBA00023163"/>
    </source>
</evidence>
<dbReference type="RefSeq" id="WP_377177387.1">
    <property type="nucleotide sequence ID" value="NZ_JBHUJB010000013.1"/>
</dbReference>
<evidence type="ECO:0000256" key="2">
    <source>
        <dbReference type="ARBA" id="ARBA00023012"/>
    </source>
</evidence>
<feature type="domain" description="Response regulatory" evidence="8">
    <location>
        <begin position="2"/>
        <end position="116"/>
    </location>
</feature>
<dbReference type="SMART" id="SM00448">
    <property type="entry name" value="REC"/>
    <property type="match status" value="1"/>
</dbReference>
<feature type="modified residue" description="4-aspartylphosphate" evidence="6">
    <location>
        <position position="51"/>
    </location>
</feature>
<dbReference type="PANTHER" id="PTHR48111">
    <property type="entry name" value="REGULATOR OF RPOS"/>
    <property type="match status" value="1"/>
</dbReference>
<dbReference type="InterPro" id="IPR011006">
    <property type="entry name" value="CheY-like_superfamily"/>
</dbReference>
<reference evidence="11" key="1">
    <citation type="journal article" date="2019" name="Int. J. Syst. Evol. Microbiol.">
        <title>The Global Catalogue of Microorganisms (GCM) 10K type strain sequencing project: providing services to taxonomists for standard genome sequencing and annotation.</title>
        <authorList>
            <consortium name="The Broad Institute Genomics Platform"/>
            <consortium name="The Broad Institute Genome Sequencing Center for Infectious Disease"/>
            <person name="Wu L."/>
            <person name="Ma J."/>
        </authorList>
    </citation>
    <scope>NUCLEOTIDE SEQUENCE [LARGE SCALE GENOMIC DNA]</scope>
    <source>
        <strain evidence="11">CCUG 57942</strain>
    </source>
</reference>
<evidence type="ECO:0000256" key="1">
    <source>
        <dbReference type="ARBA" id="ARBA00022553"/>
    </source>
</evidence>
<dbReference type="PROSITE" id="PS51755">
    <property type="entry name" value="OMPR_PHOB"/>
    <property type="match status" value="1"/>
</dbReference>
<proteinExistence type="predicted"/>
<dbReference type="SUPFAM" id="SSF52172">
    <property type="entry name" value="CheY-like"/>
    <property type="match status" value="1"/>
</dbReference>
<dbReference type="InterPro" id="IPR036388">
    <property type="entry name" value="WH-like_DNA-bd_sf"/>
</dbReference>
<evidence type="ECO:0000259" key="8">
    <source>
        <dbReference type="PROSITE" id="PS50110"/>
    </source>
</evidence>
<feature type="DNA-binding region" description="OmpR/PhoB-type" evidence="7">
    <location>
        <begin position="124"/>
        <end position="217"/>
    </location>
</feature>
<sequence>MRILLVEDNGPLRGTLEEALSEEGYLVDACEDGEVGLYHAREISYDLVILDVMLPKMNGWEVLETLRKEGKEVPVLMLTARDSTEDRVRGLDSGADDYLVKPFKLAELTARMRSLLRRSRGQSQNVVRVGDVTIDASKKEIQKAGELVDVTALEYRMVDTLVAQRGKVVSRAFLYEHLFSEEKEVVSNILEVYVCNLRKKLGGDFVKTKRGHGYFVE</sequence>
<dbReference type="EMBL" id="JBHUJB010000013">
    <property type="protein sequence ID" value="MFD2157827.1"/>
    <property type="molecule type" value="Genomic_DNA"/>
</dbReference>
<dbReference type="Pfam" id="PF00486">
    <property type="entry name" value="Trans_reg_C"/>
    <property type="match status" value="1"/>
</dbReference>
<organism evidence="10 11">
    <name type="scientific">Rubritalea tangerina</name>
    <dbReference type="NCBI Taxonomy" id="430798"/>
    <lineage>
        <taxon>Bacteria</taxon>
        <taxon>Pseudomonadati</taxon>
        <taxon>Verrucomicrobiota</taxon>
        <taxon>Verrucomicrobiia</taxon>
        <taxon>Verrucomicrobiales</taxon>
        <taxon>Rubritaleaceae</taxon>
        <taxon>Rubritalea</taxon>
    </lineage>
</organism>
<dbReference type="CDD" id="cd19935">
    <property type="entry name" value="REC_OmpR_CusR-like"/>
    <property type="match status" value="1"/>
</dbReference>
<evidence type="ECO:0000256" key="7">
    <source>
        <dbReference type="PROSITE-ProRule" id="PRU01091"/>
    </source>
</evidence>
<evidence type="ECO:0000313" key="11">
    <source>
        <dbReference type="Proteomes" id="UP001597389"/>
    </source>
</evidence>
<dbReference type="Proteomes" id="UP001597389">
    <property type="component" value="Unassembled WGS sequence"/>
</dbReference>
<keyword evidence="5" id="KW-0804">Transcription</keyword>
<protein>
    <submittedName>
        <fullName evidence="10">Response regulator transcription factor</fullName>
    </submittedName>
</protein>
<dbReference type="SMART" id="SM00862">
    <property type="entry name" value="Trans_reg_C"/>
    <property type="match status" value="1"/>
</dbReference>
<evidence type="ECO:0000256" key="4">
    <source>
        <dbReference type="ARBA" id="ARBA00023125"/>
    </source>
</evidence>
<dbReference type="PANTHER" id="PTHR48111:SF22">
    <property type="entry name" value="REGULATOR OF RPOS"/>
    <property type="match status" value="1"/>
</dbReference>
<name>A0ABW4Z827_9BACT</name>
<dbReference type="Gene3D" id="6.10.250.690">
    <property type="match status" value="1"/>
</dbReference>
<dbReference type="InterPro" id="IPR039420">
    <property type="entry name" value="WalR-like"/>
</dbReference>
<keyword evidence="11" id="KW-1185">Reference proteome</keyword>
<dbReference type="CDD" id="cd00383">
    <property type="entry name" value="trans_reg_C"/>
    <property type="match status" value="1"/>
</dbReference>
<evidence type="ECO:0000313" key="10">
    <source>
        <dbReference type="EMBL" id="MFD2157827.1"/>
    </source>
</evidence>
<keyword evidence="4 7" id="KW-0238">DNA-binding</keyword>